<evidence type="ECO:0000256" key="1">
    <source>
        <dbReference type="SAM" id="Coils"/>
    </source>
</evidence>
<evidence type="ECO:0000313" key="3">
    <source>
        <dbReference type="EMBL" id="KAI5400355.1"/>
    </source>
</evidence>
<evidence type="ECO:0000313" key="4">
    <source>
        <dbReference type="Proteomes" id="UP001058974"/>
    </source>
</evidence>
<comment type="caution">
    <text evidence="3">The sequence shown here is derived from an EMBL/GenBank/DDBJ whole genome shotgun (WGS) entry which is preliminary data.</text>
</comment>
<feature type="coiled-coil region" evidence="1">
    <location>
        <begin position="8"/>
        <end position="60"/>
    </location>
</feature>
<evidence type="ECO:0000256" key="2">
    <source>
        <dbReference type="SAM" id="MobiDB-lite"/>
    </source>
</evidence>
<organism evidence="3 4">
    <name type="scientific">Pisum sativum</name>
    <name type="common">Garden pea</name>
    <name type="synonym">Lathyrus oleraceus</name>
    <dbReference type="NCBI Taxonomy" id="3888"/>
    <lineage>
        <taxon>Eukaryota</taxon>
        <taxon>Viridiplantae</taxon>
        <taxon>Streptophyta</taxon>
        <taxon>Embryophyta</taxon>
        <taxon>Tracheophyta</taxon>
        <taxon>Spermatophyta</taxon>
        <taxon>Magnoliopsida</taxon>
        <taxon>eudicotyledons</taxon>
        <taxon>Gunneridae</taxon>
        <taxon>Pentapetalae</taxon>
        <taxon>rosids</taxon>
        <taxon>fabids</taxon>
        <taxon>Fabales</taxon>
        <taxon>Fabaceae</taxon>
        <taxon>Papilionoideae</taxon>
        <taxon>50 kb inversion clade</taxon>
        <taxon>NPAAA clade</taxon>
        <taxon>Hologalegina</taxon>
        <taxon>IRL clade</taxon>
        <taxon>Fabeae</taxon>
        <taxon>Lathyrus</taxon>
    </lineage>
</organism>
<feature type="region of interest" description="Disordered" evidence="2">
    <location>
        <begin position="117"/>
        <end position="201"/>
    </location>
</feature>
<dbReference type="Proteomes" id="UP001058974">
    <property type="component" value="Chromosome 6"/>
</dbReference>
<name>A0A9D5ACA7_PEA</name>
<keyword evidence="1" id="KW-0175">Coiled coil</keyword>
<protein>
    <submittedName>
        <fullName evidence="3">Uncharacterized protein</fullName>
    </submittedName>
</protein>
<reference evidence="3 4" key="1">
    <citation type="journal article" date="2022" name="Nat. Genet.">
        <title>Improved pea reference genome and pan-genome highlight genomic features and evolutionary characteristics.</title>
        <authorList>
            <person name="Yang T."/>
            <person name="Liu R."/>
            <person name="Luo Y."/>
            <person name="Hu S."/>
            <person name="Wang D."/>
            <person name="Wang C."/>
            <person name="Pandey M.K."/>
            <person name="Ge S."/>
            <person name="Xu Q."/>
            <person name="Li N."/>
            <person name="Li G."/>
            <person name="Huang Y."/>
            <person name="Saxena R.K."/>
            <person name="Ji Y."/>
            <person name="Li M."/>
            <person name="Yan X."/>
            <person name="He Y."/>
            <person name="Liu Y."/>
            <person name="Wang X."/>
            <person name="Xiang C."/>
            <person name="Varshney R.K."/>
            <person name="Ding H."/>
            <person name="Gao S."/>
            <person name="Zong X."/>
        </authorList>
    </citation>
    <scope>NUCLEOTIDE SEQUENCE [LARGE SCALE GENOMIC DNA]</scope>
    <source>
        <strain evidence="3 4">cv. Zhongwan 6</strain>
    </source>
</reference>
<feature type="compositionally biased region" description="Acidic residues" evidence="2">
    <location>
        <begin position="183"/>
        <end position="201"/>
    </location>
</feature>
<gene>
    <name evidence="3" type="ORF">KIW84_065297</name>
</gene>
<feature type="compositionally biased region" description="Basic and acidic residues" evidence="2">
    <location>
        <begin position="159"/>
        <end position="182"/>
    </location>
</feature>
<dbReference type="Gramene" id="Psat06G0529700-T1">
    <property type="protein sequence ID" value="KAI5400355.1"/>
    <property type="gene ID" value="KIW84_065297"/>
</dbReference>
<keyword evidence="4" id="KW-1185">Reference proteome</keyword>
<dbReference type="AlphaFoldDB" id="A0A9D5ACA7"/>
<proteinExistence type="predicted"/>
<sequence>MVSQNEILQILDKRMDKIAEKIDETDDNLKVLSQKMQKHYRSLKAQVSQLDRDLRKMLEERTFGKNFDQKEREIRNLQGQVKEKDDFLRAYHERKPKPVENSFFDPPAFPTYFKQPERTSPFYPTYVSSPPNQDIPETLPPKIQKEEETPDKGFQAMEITRKYESSRENHHLSETSAHKEDESSTDSDNNSDQETSTDETP</sequence>
<accession>A0A9D5ACA7</accession>
<dbReference type="EMBL" id="JAMSHJ010000006">
    <property type="protein sequence ID" value="KAI5400355.1"/>
    <property type="molecule type" value="Genomic_DNA"/>
</dbReference>